<sequence length="70" mass="7777">MLLALNQIQIRAEESPIPTEKKEAILKSVEAMRQSAGTASFTEKYKDFMSVAADHLTLFQAFIPPLLALL</sequence>
<organism evidence="1 2">
    <name type="scientific">Paenalcaligenes hominis</name>
    <dbReference type="NCBI Taxonomy" id="643674"/>
    <lineage>
        <taxon>Bacteria</taxon>
        <taxon>Pseudomonadati</taxon>
        <taxon>Pseudomonadota</taxon>
        <taxon>Betaproteobacteria</taxon>
        <taxon>Burkholderiales</taxon>
        <taxon>Alcaligenaceae</taxon>
        <taxon>Paenalcaligenes</taxon>
    </lineage>
</organism>
<evidence type="ECO:0000313" key="1">
    <source>
        <dbReference type="EMBL" id="AQS50567.1"/>
    </source>
</evidence>
<name>A0A1U9JXQ6_9BURK</name>
<gene>
    <name evidence="1" type="ORF">PAEH1_01565</name>
</gene>
<dbReference type="KEGG" id="phn:PAEH1_01565"/>
<proteinExistence type="predicted"/>
<dbReference type="OrthoDB" id="799968at2"/>
<dbReference type="Proteomes" id="UP000189369">
    <property type="component" value="Chromosome"/>
</dbReference>
<dbReference type="EMBL" id="CP019697">
    <property type="protein sequence ID" value="AQS50567.1"/>
    <property type="molecule type" value="Genomic_DNA"/>
</dbReference>
<evidence type="ECO:0000313" key="2">
    <source>
        <dbReference type="Proteomes" id="UP000189369"/>
    </source>
</evidence>
<reference evidence="1 2" key="1">
    <citation type="submission" date="2017-01" db="EMBL/GenBank/DDBJ databases">
        <title>Complete Genome Sequence of Paenalcaligenes hominis, Isolated from a paraplegic Patient with neurogenic bladder.</title>
        <authorList>
            <person name="Mukhopadhyay R."/>
            <person name="Joaquin J."/>
            <person name="Hogue R."/>
            <person name="Kilaru A."/>
            <person name="Jospin G."/>
            <person name="Mars K."/>
            <person name="Eisen J.A."/>
            <person name="Chaturvedi V."/>
        </authorList>
    </citation>
    <scope>NUCLEOTIDE SEQUENCE [LARGE SCALE GENOMIC DNA]</scope>
    <source>
        <strain evidence="1 2">15S00501</strain>
    </source>
</reference>
<protein>
    <submittedName>
        <fullName evidence="1">Uncharacterized protein</fullName>
    </submittedName>
</protein>
<accession>A0A1U9JXQ6</accession>
<dbReference type="AlphaFoldDB" id="A0A1U9JXQ6"/>